<dbReference type="SUPFAM" id="SSF57850">
    <property type="entry name" value="RING/U-box"/>
    <property type="match status" value="1"/>
</dbReference>
<dbReference type="OrthoDB" id="8062037at2759"/>
<evidence type="ECO:0000256" key="9">
    <source>
        <dbReference type="SAM" id="MobiDB-lite"/>
    </source>
</evidence>
<dbReference type="CDD" id="cd16454">
    <property type="entry name" value="RING-H2_PA-TM-RING"/>
    <property type="match status" value="1"/>
</dbReference>
<dbReference type="Pfam" id="PF13639">
    <property type="entry name" value="zf-RING_2"/>
    <property type="match status" value="1"/>
</dbReference>
<keyword evidence="6 10" id="KW-1133">Transmembrane helix</keyword>
<dbReference type="InterPro" id="IPR001841">
    <property type="entry name" value="Znf_RING"/>
</dbReference>
<feature type="region of interest" description="Disordered" evidence="9">
    <location>
        <begin position="337"/>
        <end position="371"/>
    </location>
</feature>
<proteinExistence type="predicted"/>
<dbReference type="Gene3D" id="3.50.30.30">
    <property type="match status" value="1"/>
</dbReference>
<dbReference type="AlphaFoldDB" id="R4XAL6"/>
<dbReference type="InterPro" id="IPR051834">
    <property type="entry name" value="RING_finger_E3_ligase"/>
</dbReference>
<keyword evidence="4 8" id="KW-0863">Zinc-finger</keyword>
<evidence type="ECO:0000256" key="2">
    <source>
        <dbReference type="ARBA" id="ARBA00022692"/>
    </source>
</evidence>
<evidence type="ECO:0000256" key="10">
    <source>
        <dbReference type="SAM" id="Phobius"/>
    </source>
</evidence>
<dbReference type="SMART" id="SM00744">
    <property type="entry name" value="RINGv"/>
    <property type="match status" value="1"/>
</dbReference>
<keyword evidence="7 10" id="KW-0472">Membrane</keyword>
<reference evidence="13 14" key="1">
    <citation type="journal article" date="2013" name="MBio">
        <title>Genome sequencing of the plant pathogen Taphrina deformans, the causal agent of peach leaf curl.</title>
        <authorList>
            <person name="Cisse O.H."/>
            <person name="Almeida J.M.G.C.F."/>
            <person name="Fonseca A."/>
            <person name="Kumar A.A."/>
            <person name="Salojaervi J."/>
            <person name="Overmyer K."/>
            <person name="Hauser P.M."/>
            <person name="Pagni M."/>
        </authorList>
    </citation>
    <scope>NUCLEOTIDE SEQUENCE [LARGE SCALE GENOMIC DNA]</scope>
    <source>
        <strain evidence="14">PYCC 5710 / ATCC 11124 / CBS 356.35 / IMI 108563 / JCM 9778 / NBRC 8474</strain>
    </source>
</reference>
<keyword evidence="3" id="KW-0479">Metal-binding</keyword>
<protein>
    <submittedName>
        <fullName evidence="13">Uncharacterized RING finger protein C57A7.09</fullName>
    </submittedName>
</protein>
<keyword evidence="5" id="KW-0862">Zinc</keyword>
<dbReference type="STRING" id="1097556.R4XAL6"/>
<dbReference type="EMBL" id="CAHR02000036">
    <property type="protein sequence ID" value="CCG81348.1"/>
    <property type="molecule type" value="Genomic_DNA"/>
</dbReference>
<evidence type="ECO:0000259" key="12">
    <source>
        <dbReference type="PROSITE" id="PS50089"/>
    </source>
</evidence>
<evidence type="ECO:0000256" key="5">
    <source>
        <dbReference type="ARBA" id="ARBA00022833"/>
    </source>
</evidence>
<dbReference type="InterPro" id="IPR003137">
    <property type="entry name" value="PA_domain"/>
</dbReference>
<evidence type="ECO:0000256" key="6">
    <source>
        <dbReference type="ARBA" id="ARBA00022989"/>
    </source>
</evidence>
<dbReference type="GO" id="GO:0006511">
    <property type="term" value="P:ubiquitin-dependent protein catabolic process"/>
    <property type="evidence" value="ECO:0007669"/>
    <property type="project" value="TreeGrafter"/>
</dbReference>
<dbReference type="InterPro" id="IPR013083">
    <property type="entry name" value="Znf_RING/FYVE/PHD"/>
</dbReference>
<dbReference type="Gene3D" id="3.30.40.10">
    <property type="entry name" value="Zinc/RING finger domain, C3HC4 (zinc finger)"/>
    <property type="match status" value="1"/>
</dbReference>
<feature type="chain" id="PRO_5004373244" evidence="11">
    <location>
        <begin position="23"/>
        <end position="371"/>
    </location>
</feature>
<name>R4XAL6_TAPDE</name>
<dbReference type="SMART" id="SM00184">
    <property type="entry name" value="RING"/>
    <property type="match status" value="1"/>
</dbReference>
<dbReference type="VEuPathDB" id="FungiDB:TAPDE_001171"/>
<accession>R4XAL6</accession>
<feature type="domain" description="RING-type" evidence="12">
    <location>
        <begin position="256"/>
        <end position="298"/>
    </location>
</feature>
<feature type="compositionally biased region" description="Low complexity" evidence="9">
    <location>
        <begin position="346"/>
        <end position="358"/>
    </location>
</feature>
<dbReference type="eggNOG" id="KOG4628">
    <property type="taxonomic scope" value="Eukaryota"/>
</dbReference>
<dbReference type="InterPro" id="IPR011016">
    <property type="entry name" value="Znf_RING-CH"/>
</dbReference>
<evidence type="ECO:0000256" key="3">
    <source>
        <dbReference type="ARBA" id="ARBA00022723"/>
    </source>
</evidence>
<dbReference type="Proteomes" id="UP000013776">
    <property type="component" value="Unassembled WGS sequence"/>
</dbReference>
<dbReference type="GO" id="GO:0061630">
    <property type="term" value="F:ubiquitin protein ligase activity"/>
    <property type="evidence" value="ECO:0007669"/>
    <property type="project" value="TreeGrafter"/>
</dbReference>
<dbReference type="GO" id="GO:0008270">
    <property type="term" value="F:zinc ion binding"/>
    <property type="evidence" value="ECO:0007669"/>
    <property type="project" value="UniProtKB-KW"/>
</dbReference>
<evidence type="ECO:0000256" key="1">
    <source>
        <dbReference type="ARBA" id="ARBA00004370"/>
    </source>
</evidence>
<dbReference type="PANTHER" id="PTHR45931:SF3">
    <property type="entry name" value="RING ZINC FINGER-CONTAINING PROTEIN"/>
    <property type="match status" value="1"/>
</dbReference>
<sequence>MSRTFCIFLVICSIALLTLNSSIPTPVDNNPIWSGNGATHDIRTGERHGNHTLRARLAAFGANIEDRRPVNLSLTFDLNLGCDLDSLRQGHVSSETKKKHQSPTEESDEWILLMRGECSFINKVRNAQAAGYEGVIIGDDGSSYDSLVTMFARFADDVVIPSLFVTHQSYVVLREAAAGEPFLQITTDTSEMRTDWPLLDTLVFICFSPLCTLFIVYVVLYFRRRRLHLNNILPPAYLSKLETVDYMAKDGVNAECVICLENFQDEEKLLELPCKHLYHGDCIRKWLIERKKLCPICKRDVSVGIDVREGRISESSLESHEAVANVEQAVSEETPLLSVQNAPLNGAGSEAASSSQEADVSKAERTASSTP</sequence>
<evidence type="ECO:0000256" key="4">
    <source>
        <dbReference type="ARBA" id="ARBA00022771"/>
    </source>
</evidence>
<dbReference type="GO" id="GO:0016020">
    <property type="term" value="C:membrane"/>
    <property type="evidence" value="ECO:0007669"/>
    <property type="project" value="UniProtKB-SubCell"/>
</dbReference>
<keyword evidence="14" id="KW-1185">Reference proteome</keyword>
<comment type="subcellular location">
    <subcellularLocation>
        <location evidence="1">Membrane</location>
    </subcellularLocation>
</comment>
<evidence type="ECO:0000256" key="8">
    <source>
        <dbReference type="PROSITE-ProRule" id="PRU00175"/>
    </source>
</evidence>
<dbReference type="SUPFAM" id="SSF52025">
    <property type="entry name" value="PA domain"/>
    <property type="match status" value="1"/>
</dbReference>
<evidence type="ECO:0000256" key="7">
    <source>
        <dbReference type="ARBA" id="ARBA00023136"/>
    </source>
</evidence>
<keyword evidence="2 10" id="KW-0812">Transmembrane</keyword>
<dbReference type="GO" id="GO:0005634">
    <property type="term" value="C:nucleus"/>
    <property type="evidence" value="ECO:0007669"/>
    <property type="project" value="TreeGrafter"/>
</dbReference>
<gene>
    <name evidence="13" type="ORF">TAPDE_001171</name>
</gene>
<evidence type="ECO:0000313" key="13">
    <source>
        <dbReference type="EMBL" id="CCG81348.1"/>
    </source>
</evidence>
<comment type="caution">
    <text evidence="13">The sequence shown here is derived from an EMBL/GenBank/DDBJ whole genome shotgun (WGS) entry which is preliminary data.</text>
</comment>
<evidence type="ECO:0000256" key="11">
    <source>
        <dbReference type="SAM" id="SignalP"/>
    </source>
</evidence>
<keyword evidence="11" id="KW-0732">Signal</keyword>
<organism evidence="13 14">
    <name type="scientific">Taphrina deformans (strain PYCC 5710 / ATCC 11124 / CBS 356.35 / IMI 108563 / JCM 9778 / NBRC 8474)</name>
    <name type="common">Peach leaf curl fungus</name>
    <name type="synonym">Lalaria deformans</name>
    <dbReference type="NCBI Taxonomy" id="1097556"/>
    <lineage>
        <taxon>Eukaryota</taxon>
        <taxon>Fungi</taxon>
        <taxon>Dikarya</taxon>
        <taxon>Ascomycota</taxon>
        <taxon>Taphrinomycotina</taxon>
        <taxon>Taphrinomycetes</taxon>
        <taxon>Taphrinales</taxon>
        <taxon>Taphrinaceae</taxon>
        <taxon>Taphrina</taxon>
    </lineage>
</organism>
<dbReference type="Pfam" id="PF02225">
    <property type="entry name" value="PA"/>
    <property type="match status" value="1"/>
</dbReference>
<dbReference type="PROSITE" id="PS50089">
    <property type="entry name" value="ZF_RING_2"/>
    <property type="match status" value="1"/>
</dbReference>
<dbReference type="InterPro" id="IPR046450">
    <property type="entry name" value="PA_dom_sf"/>
</dbReference>
<dbReference type="PANTHER" id="PTHR45931">
    <property type="entry name" value="SI:CH211-59O9.10"/>
    <property type="match status" value="1"/>
</dbReference>
<feature type="signal peptide" evidence="11">
    <location>
        <begin position="1"/>
        <end position="22"/>
    </location>
</feature>
<feature type="transmembrane region" description="Helical" evidence="10">
    <location>
        <begin position="202"/>
        <end position="222"/>
    </location>
</feature>
<evidence type="ECO:0000313" key="14">
    <source>
        <dbReference type="Proteomes" id="UP000013776"/>
    </source>
</evidence>